<dbReference type="EMBL" id="PJQM01001277">
    <property type="protein sequence ID" value="RCI02738.1"/>
    <property type="molecule type" value="Genomic_DNA"/>
</dbReference>
<dbReference type="OrthoDB" id="2289025at2759"/>
<organism evidence="1 2">
    <name type="scientific">Rhizopus stolonifer</name>
    <name type="common">Rhizopus nigricans</name>
    <dbReference type="NCBI Taxonomy" id="4846"/>
    <lineage>
        <taxon>Eukaryota</taxon>
        <taxon>Fungi</taxon>
        <taxon>Fungi incertae sedis</taxon>
        <taxon>Mucoromycota</taxon>
        <taxon>Mucoromycotina</taxon>
        <taxon>Mucoromycetes</taxon>
        <taxon>Mucorales</taxon>
        <taxon>Mucorineae</taxon>
        <taxon>Rhizopodaceae</taxon>
        <taxon>Rhizopus</taxon>
    </lineage>
</organism>
<feature type="non-terminal residue" evidence="1">
    <location>
        <position position="1"/>
    </location>
</feature>
<dbReference type="AlphaFoldDB" id="A0A367KKP8"/>
<protein>
    <submittedName>
        <fullName evidence="1">Uncharacterized protein</fullName>
    </submittedName>
</protein>
<dbReference type="Proteomes" id="UP000253551">
    <property type="component" value="Unassembled WGS sequence"/>
</dbReference>
<evidence type="ECO:0000313" key="2">
    <source>
        <dbReference type="Proteomes" id="UP000253551"/>
    </source>
</evidence>
<comment type="caution">
    <text evidence="1">The sequence shown here is derived from an EMBL/GenBank/DDBJ whole genome shotgun (WGS) entry which is preliminary data.</text>
</comment>
<sequence>HRLSGTSIFNSLPSNSTNFVPAPITEDIPASGTQGSLSVTQDMPYLNNAGANVLATSTSAFLFDDSIFTLDFVRPADDNRLVFMNTDISAKFHEFQLSINRKIDCKEHLTLEENLQHILALSSILLLKSARTHADLHEYVSLNTCNALAAHILISNNFAHHKFPAVTKAEVEQIVEKVAAVVSMNASSGTRSCSRLDASRQITALLEGDTNKILLTLIDTAGWKRFPDMFLEKVHKKRSSLQGISNQFWRHCLKILTKTSCSGGNHTTFYLLRRAQYHLYTMSEVEHVQLSLVLDEILIFIAQLNKVSNIITSFDYVLNCDSHDYDDHPPTLRRHLLLEAID</sequence>
<gene>
    <name evidence="1" type="ORF">CU098_011620</name>
</gene>
<keyword evidence="2" id="KW-1185">Reference proteome</keyword>
<name>A0A367KKP8_RHIST</name>
<proteinExistence type="predicted"/>
<reference evidence="1 2" key="1">
    <citation type="journal article" date="2018" name="G3 (Bethesda)">
        <title>Phylogenetic and Phylogenomic Definition of Rhizopus Species.</title>
        <authorList>
            <person name="Gryganskyi A.P."/>
            <person name="Golan J."/>
            <person name="Dolatabadi S."/>
            <person name="Mondo S."/>
            <person name="Robb S."/>
            <person name="Idnurm A."/>
            <person name="Muszewska A."/>
            <person name="Steczkiewicz K."/>
            <person name="Masonjones S."/>
            <person name="Liao H.L."/>
            <person name="Gajdeczka M.T."/>
            <person name="Anike F."/>
            <person name="Vuek A."/>
            <person name="Anishchenko I.M."/>
            <person name="Voigt K."/>
            <person name="de Hoog G.S."/>
            <person name="Smith M.E."/>
            <person name="Heitman J."/>
            <person name="Vilgalys R."/>
            <person name="Stajich J.E."/>
        </authorList>
    </citation>
    <scope>NUCLEOTIDE SEQUENCE [LARGE SCALE GENOMIC DNA]</scope>
    <source>
        <strain evidence="1 2">LSU 92-RS-03</strain>
    </source>
</reference>
<evidence type="ECO:0000313" key="1">
    <source>
        <dbReference type="EMBL" id="RCI02738.1"/>
    </source>
</evidence>
<accession>A0A367KKP8</accession>